<dbReference type="Gramene" id="OB01G21400.1">
    <property type="protein sequence ID" value="OB01G21400.1"/>
    <property type="gene ID" value="OB01G21400"/>
</dbReference>
<dbReference type="HOGENOM" id="CLU_2999651_0_0_1"/>
<protein>
    <submittedName>
        <fullName evidence="2">Uncharacterized protein</fullName>
    </submittedName>
</protein>
<sequence length="57" mass="6433">MLRLMCMHADSIYMSFMPLNCVQNVACISFYMIVLLSCLVCYVYALDVIGSACLRAK</sequence>
<dbReference type="Proteomes" id="UP000006038">
    <property type="component" value="Chromosome 1"/>
</dbReference>
<organism evidence="2">
    <name type="scientific">Oryza brachyantha</name>
    <name type="common">malo sina</name>
    <dbReference type="NCBI Taxonomy" id="4533"/>
    <lineage>
        <taxon>Eukaryota</taxon>
        <taxon>Viridiplantae</taxon>
        <taxon>Streptophyta</taxon>
        <taxon>Embryophyta</taxon>
        <taxon>Tracheophyta</taxon>
        <taxon>Spermatophyta</taxon>
        <taxon>Magnoliopsida</taxon>
        <taxon>Liliopsida</taxon>
        <taxon>Poales</taxon>
        <taxon>Poaceae</taxon>
        <taxon>BOP clade</taxon>
        <taxon>Oryzoideae</taxon>
        <taxon>Oryzeae</taxon>
        <taxon>Oryzinae</taxon>
        <taxon>Oryza</taxon>
    </lineage>
</organism>
<reference evidence="2" key="1">
    <citation type="journal article" date="2013" name="Nat. Commun.">
        <title>Whole-genome sequencing of Oryza brachyantha reveals mechanisms underlying Oryza genome evolution.</title>
        <authorList>
            <person name="Chen J."/>
            <person name="Huang Q."/>
            <person name="Gao D."/>
            <person name="Wang J."/>
            <person name="Lang Y."/>
            <person name="Liu T."/>
            <person name="Li B."/>
            <person name="Bai Z."/>
            <person name="Luis Goicoechea J."/>
            <person name="Liang C."/>
            <person name="Chen C."/>
            <person name="Zhang W."/>
            <person name="Sun S."/>
            <person name="Liao Y."/>
            <person name="Zhang X."/>
            <person name="Yang L."/>
            <person name="Song C."/>
            <person name="Wang M."/>
            <person name="Shi J."/>
            <person name="Liu G."/>
            <person name="Liu J."/>
            <person name="Zhou H."/>
            <person name="Zhou W."/>
            <person name="Yu Q."/>
            <person name="An N."/>
            <person name="Chen Y."/>
            <person name="Cai Q."/>
            <person name="Wang B."/>
            <person name="Liu B."/>
            <person name="Min J."/>
            <person name="Huang Y."/>
            <person name="Wu H."/>
            <person name="Li Z."/>
            <person name="Zhang Y."/>
            <person name="Yin Y."/>
            <person name="Song W."/>
            <person name="Jiang J."/>
            <person name="Jackson S.A."/>
            <person name="Wing R.A."/>
            <person name="Wang J."/>
            <person name="Chen M."/>
        </authorList>
    </citation>
    <scope>NUCLEOTIDE SEQUENCE [LARGE SCALE GENOMIC DNA]</scope>
    <source>
        <strain evidence="2">cv. IRGC 101232</strain>
    </source>
</reference>
<keyword evidence="1" id="KW-0812">Transmembrane</keyword>
<proteinExistence type="predicted"/>
<evidence type="ECO:0000313" key="2">
    <source>
        <dbReference type="EnsemblPlants" id="OB01G21400.1"/>
    </source>
</evidence>
<reference evidence="2" key="2">
    <citation type="submission" date="2013-04" db="UniProtKB">
        <authorList>
            <consortium name="EnsemblPlants"/>
        </authorList>
    </citation>
    <scope>IDENTIFICATION</scope>
</reference>
<keyword evidence="3" id="KW-1185">Reference proteome</keyword>
<evidence type="ECO:0000256" key="1">
    <source>
        <dbReference type="SAM" id="Phobius"/>
    </source>
</evidence>
<dbReference type="AlphaFoldDB" id="J3KYT4"/>
<name>J3KYT4_ORYBR</name>
<accession>J3KYT4</accession>
<dbReference type="EnsemblPlants" id="OB01G21400.1">
    <property type="protein sequence ID" value="OB01G21400.1"/>
    <property type="gene ID" value="OB01G21400"/>
</dbReference>
<keyword evidence="1" id="KW-0472">Membrane</keyword>
<keyword evidence="1" id="KW-1133">Transmembrane helix</keyword>
<feature type="transmembrane region" description="Helical" evidence="1">
    <location>
        <begin position="21"/>
        <end position="45"/>
    </location>
</feature>
<evidence type="ECO:0000313" key="3">
    <source>
        <dbReference type="Proteomes" id="UP000006038"/>
    </source>
</evidence>